<evidence type="ECO:0000256" key="1">
    <source>
        <dbReference type="ARBA" id="ARBA00023015"/>
    </source>
</evidence>
<keyword evidence="7" id="KW-1185">Reference proteome</keyword>
<evidence type="ECO:0000259" key="5">
    <source>
        <dbReference type="PROSITE" id="PS01124"/>
    </source>
</evidence>
<dbReference type="AlphaFoldDB" id="A0A918J3H1"/>
<dbReference type="InterPro" id="IPR018062">
    <property type="entry name" value="HTH_AraC-typ_CS"/>
</dbReference>
<dbReference type="PANTHER" id="PTHR46796">
    <property type="entry name" value="HTH-TYPE TRANSCRIPTIONAL ACTIVATOR RHAS-RELATED"/>
    <property type="match status" value="1"/>
</dbReference>
<dbReference type="EMBL" id="BMYQ01000013">
    <property type="protein sequence ID" value="GGW41148.1"/>
    <property type="molecule type" value="Genomic_DNA"/>
</dbReference>
<dbReference type="PROSITE" id="PS00041">
    <property type="entry name" value="HTH_ARAC_FAMILY_1"/>
    <property type="match status" value="1"/>
</dbReference>
<evidence type="ECO:0000256" key="4">
    <source>
        <dbReference type="ARBA" id="ARBA00023163"/>
    </source>
</evidence>
<dbReference type="PANTHER" id="PTHR46796:SF6">
    <property type="entry name" value="ARAC SUBFAMILY"/>
    <property type="match status" value="1"/>
</dbReference>
<dbReference type="CDD" id="cd06976">
    <property type="entry name" value="cupin_MtlR-like_N"/>
    <property type="match status" value="1"/>
</dbReference>
<dbReference type="SMART" id="SM00342">
    <property type="entry name" value="HTH_ARAC"/>
    <property type="match status" value="1"/>
</dbReference>
<evidence type="ECO:0000313" key="7">
    <source>
        <dbReference type="Proteomes" id="UP000628984"/>
    </source>
</evidence>
<dbReference type="SUPFAM" id="SSF46689">
    <property type="entry name" value="Homeodomain-like"/>
    <property type="match status" value="2"/>
</dbReference>
<evidence type="ECO:0000256" key="2">
    <source>
        <dbReference type="ARBA" id="ARBA00023125"/>
    </source>
</evidence>
<dbReference type="PROSITE" id="PS01124">
    <property type="entry name" value="HTH_ARAC_FAMILY_2"/>
    <property type="match status" value="1"/>
</dbReference>
<dbReference type="GO" id="GO:0043565">
    <property type="term" value="F:sequence-specific DNA binding"/>
    <property type="evidence" value="ECO:0007669"/>
    <property type="project" value="InterPro"/>
</dbReference>
<reference evidence="6" key="1">
    <citation type="journal article" date="2014" name="Int. J. Syst. Evol. Microbiol.">
        <title>Complete genome sequence of Corynebacterium casei LMG S-19264T (=DSM 44701T), isolated from a smear-ripened cheese.</title>
        <authorList>
            <consortium name="US DOE Joint Genome Institute (JGI-PGF)"/>
            <person name="Walter F."/>
            <person name="Albersmeier A."/>
            <person name="Kalinowski J."/>
            <person name="Ruckert C."/>
        </authorList>
    </citation>
    <scope>NUCLEOTIDE SEQUENCE</scope>
    <source>
        <strain evidence="6">KCTC 23714</strain>
    </source>
</reference>
<dbReference type="InterPro" id="IPR050204">
    <property type="entry name" value="AraC_XylS_family_regulators"/>
</dbReference>
<dbReference type="SUPFAM" id="SSF51215">
    <property type="entry name" value="Regulatory protein AraC"/>
    <property type="match status" value="1"/>
</dbReference>
<dbReference type="InterPro" id="IPR009057">
    <property type="entry name" value="Homeodomain-like_sf"/>
</dbReference>
<keyword evidence="4" id="KW-0804">Transcription</keyword>
<dbReference type="RefSeq" id="WP_189634875.1">
    <property type="nucleotide sequence ID" value="NZ_BMYQ01000013.1"/>
</dbReference>
<keyword evidence="3" id="KW-0010">Activator</keyword>
<dbReference type="Pfam" id="PF02311">
    <property type="entry name" value="AraC_binding"/>
    <property type="match status" value="1"/>
</dbReference>
<gene>
    <name evidence="6" type="ORF">GCM10011452_31880</name>
</gene>
<organism evidence="6 7">
    <name type="scientific">Gemmobacter lanyuensis</name>
    <dbReference type="NCBI Taxonomy" id="1054497"/>
    <lineage>
        <taxon>Bacteria</taxon>
        <taxon>Pseudomonadati</taxon>
        <taxon>Pseudomonadota</taxon>
        <taxon>Alphaproteobacteria</taxon>
        <taxon>Rhodobacterales</taxon>
        <taxon>Paracoccaceae</taxon>
        <taxon>Gemmobacter</taxon>
    </lineage>
</organism>
<evidence type="ECO:0000313" key="6">
    <source>
        <dbReference type="EMBL" id="GGW41148.1"/>
    </source>
</evidence>
<keyword evidence="1" id="KW-0805">Transcription regulation</keyword>
<sequence length="292" mass="32213">MKPDLEVVQIGHGQSFKAWEHGYPFHTVRWHFHPELEIHQVVATSGHYYIGDFIGEFDPGNLVLTGPNLPHNWVSHVAEGTVIPLRNRVLQFPEDLLARIAELFPETGGFDALFALSRRGALFSDACSADCAPLLAELIHAKGPRRASLFLMLLARLAEDSGAVALSSDTYLPDPSGFMSAGVNKALAFINDNLTEDFGEADLAQTAGMSASGFSRSFRKHTGMGVVEYVNRLRINLACQMLMNEPESTVTDICYAVGFNNLSNFNRQFLRRKGMPPSRFRALLEGNRAFAA</sequence>
<dbReference type="InterPro" id="IPR018060">
    <property type="entry name" value="HTH_AraC"/>
</dbReference>
<feature type="domain" description="HTH araC/xylS-type" evidence="5">
    <location>
        <begin position="184"/>
        <end position="283"/>
    </location>
</feature>
<dbReference type="GO" id="GO:0003700">
    <property type="term" value="F:DNA-binding transcription factor activity"/>
    <property type="evidence" value="ECO:0007669"/>
    <property type="project" value="InterPro"/>
</dbReference>
<evidence type="ECO:0000256" key="3">
    <source>
        <dbReference type="ARBA" id="ARBA00023159"/>
    </source>
</evidence>
<dbReference type="Pfam" id="PF12833">
    <property type="entry name" value="HTH_18"/>
    <property type="match status" value="1"/>
</dbReference>
<proteinExistence type="predicted"/>
<dbReference type="InterPro" id="IPR003313">
    <property type="entry name" value="AraC-bd"/>
</dbReference>
<protein>
    <submittedName>
        <fullName evidence="6">AraC family transcriptional regulator</fullName>
    </submittedName>
</protein>
<dbReference type="InterPro" id="IPR037923">
    <property type="entry name" value="HTH-like"/>
</dbReference>
<dbReference type="Gene3D" id="1.10.10.60">
    <property type="entry name" value="Homeodomain-like"/>
    <property type="match status" value="2"/>
</dbReference>
<accession>A0A918J3H1</accession>
<comment type="caution">
    <text evidence="6">The sequence shown here is derived from an EMBL/GenBank/DDBJ whole genome shotgun (WGS) entry which is preliminary data.</text>
</comment>
<reference evidence="6" key="2">
    <citation type="submission" date="2020-09" db="EMBL/GenBank/DDBJ databases">
        <authorList>
            <person name="Sun Q."/>
            <person name="Kim S."/>
        </authorList>
    </citation>
    <scope>NUCLEOTIDE SEQUENCE</scope>
    <source>
        <strain evidence="6">KCTC 23714</strain>
    </source>
</reference>
<name>A0A918J3H1_9RHOB</name>
<dbReference type="Proteomes" id="UP000628984">
    <property type="component" value="Unassembled WGS sequence"/>
</dbReference>
<keyword evidence="2" id="KW-0238">DNA-binding</keyword>